<protein>
    <submittedName>
        <fullName evidence="1">DUF3987 domain-containing protein</fullName>
    </submittedName>
</protein>
<evidence type="ECO:0000313" key="2">
    <source>
        <dbReference type="Proteomes" id="UP000297737"/>
    </source>
</evidence>
<comment type="caution">
    <text evidence="1">The sequence shown here is derived from an EMBL/GenBank/DDBJ whole genome shotgun (WGS) entry which is preliminary data.</text>
</comment>
<evidence type="ECO:0000313" key="1">
    <source>
        <dbReference type="EMBL" id="TFU00048.1"/>
    </source>
</evidence>
<sequence>MNIFPTNVLPTIMQDAIKGVAAATGAPPEAIIGTLLAEASWAVQSHYDVQLVFNDWKLSAPSSLFTLTISESGGRKSVILANLSEGRNRYEEEASRDYYKRLIRYKGDMEIFNAQRQEIIRKNKASMVKNDDLYNHDLTEPKRPPNPKSNQSNFTTAGLMTEMAFCRPSIGVMTAEAGIILKGYSAGAGNGGEFEFATTMSLLWDKGEADKNTKESGKISYSGRRLTVGFMCQSVAARAFLASDIMQQQGMQARFLINQVGVVESPECLLDGDPMAEANASKVKAFNDRLYELHRESPKCDIDDEFILAPKLLQWENQDSSNPLGIWYNHVGRQVERGDHHGSNTFFARVTEHACRIAGVLAAFEGYTKITNKHAEAAVAIIEYFIAERRSLDVGEETSTLNNLKEATEYVRGWFQKQKTKGVTTMTKKFFLDNARGGGFKHMNATVKANILEGLVFEEVIKMEIAAAGMTKVTNIQYLL</sequence>
<name>A0A4Y9EJA6_9SPHN</name>
<proteinExistence type="predicted"/>
<dbReference type="Pfam" id="PF13148">
    <property type="entry name" value="DUF3987"/>
    <property type="match status" value="1"/>
</dbReference>
<keyword evidence="2" id="KW-1185">Reference proteome</keyword>
<accession>A0A4Y9EJA6</accession>
<reference evidence="1 2" key="1">
    <citation type="submission" date="2019-02" db="EMBL/GenBank/DDBJ databases">
        <title>Polymorphobacter sp. isolated from the lake at the Tibet of China.</title>
        <authorList>
            <person name="Li A."/>
        </authorList>
    </citation>
    <scope>NUCLEOTIDE SEQUENCE [LARGE SCALE GENOMIC DNA]</scope>
    <source>
        <strain evidence="1 2">DJ1R-1</strain>
    </source>
</reference>
<organism evidence="1 2">
    <name type="scientific">Glacieibacterium arshaanense</name>
    <dbReference type="NCBI Taxonomy" id="2511025"/>
    <lineage>
        <taxon>Bacteria</taxon>
        <taxon>Pseudomonadati</taxon>
        <taxon>Pseudomonadota</taxon>
        <taxon>Alphaproteobacteria</taxon>
        <taxon>Sphingomonadales</taxon>
        <taxon>Sphingosinicellaceae</taxon>
        <taxon>Glacieibacterium</taxon>
    </lineage>
</organism>
<dbReference type="EMBL" id="SIHO01000005">
    <property type="protein sequence ID" value="TFU00048.1"/>
    <property type="molecule type" value="Genomic_DNA"/>
</dbReference>
<dbReference type="OrthoDB" id="9067983at2"/>
<dbReference type="Proteomes" id="UP000297737">
    <property type="component" value="Unassembled WGS sequence"/>
</dbReference>
<dbReference type="AlphaFoldDB" id="A0A4Y9EJA6"/>
<dbReference type="InterPro" id="IPR025048">
    <property type="entry name" value="DUF3987"/>
</dbReference>
<gene>
    <name evidence="1" type="ORF">EUV02_15485</name>
</gene>